<proteinExistence type="predicted"/>
<sequence>MPLPGPWLPWQRYVAAFVRSRQARTGAHKPLCTARACHYNHGGTCNLERVEPAPAPVMDASLCPHAVFLTPGPS</sequence>
<name>A0ABZ0QQJ5_9FIRM</name>
<accession>A0ABZ0QQJ5</accession>
<protein>
    <submittedName>
        <fullName evidence="1">Uncharacterized protein</fullName>
    </submittedName>
</protein>
<evidence type="ECO:0000313" key="1">
    <source>
        <dbReference type="EMBL" id="WPD19765.1"/>
    </source>
</evidence>
<dbReference type="EMBL" id="CP132508">
    <property type="protein sequence ID" value="WPD19765.1"/>
    <property type="molecule type" value="Genomic_DNA"/>
</dbReference>
<keyword evidence="2" id="KW-1185">Reference proteome</keyword>
<evidence type="ECO:0000313" key="2">
    <source>
        <dbReference type="Proteomes" id="UP001304683"/>
    </source>
</evidence>
<gene>
    <name evidence="1" type="ORF">Q5761_03635</name>
</gene>
<reference evidence="1 2" key="1">
    <citation type="submission" date="2023-08" db="EMBL/GenBank/DDBJ databases">
        <title>Genome sequence of Thermaerobacter compostii strain Ins1, a spore-forming filamentous bacterium isolated from a deep geothermal reservoir.</title>
        <authorList>
            <person name="Bregnard D."/>
            <person name="Gonzalez D."/>
            <person name="Junier P."/>
        </authorList>
    </citation>
    <scope>NUCLEOTIDE SEQUENCE [LARGE SCALE GENOMIC DNA]</scope>
    <source>
        <strain evidence="1 2">Ins1</strain>
    </source>
</reference>
<dbReference type="RefSeq" id="WP_318751253.1">
    <property type="nucleotide sequence ID" value="NZ_CP132508.1"/>
</dbReference>
<dbReference type="Proteomes" id="UP001304683">
    <property type="component" value="Chromosome"/>
</dbReference>
<organism evidence="1 2">
    <name type="scientific">Thermaerobacter composti</name>
    <dbReference type="NCBI Taxonomy" id="554949"/>
    <lineage>
        <taxon>Bacteria</taxon>
        <taxon>Bacillati</taxon>
        <taxon>Bacillota</taxon>
        <taxon>Clostridia</taxon>
        <taxon>Eubacteriales</taxon>
        <taxon>Clostridiales Family XVII. Incertae Sedis</taxon>
        <taxon>Thermaerobacter</taxon>
    </lineage>
</organism>